<sequence>MSDLDEAIDLHRAALASPSSWPSRSRRDVVQRRKPRDESLRSRQ</sequence>
<feature type="compositionally biased region" description="Basic and acidic residues" evidence="1">
    <location>
        <begin position="25"/>
        <end position="44"/>
    </location>
</feature>
<comment type="caution">
    <text evidence="2">The sequence shown here is derived from an EMBL/GenBank/DDBJ whole genome shotgun (WGS) entry which is preliminary data.</text>
</comment>
<organism evidence="2 3">
    <name type="scientific">Rhizopogon vesiculosus</name>
    <dbReference type="NCBI Taxonomy" id="180088"/>
    <lineage>
        <taxon>Eukaryota</taxon>
        <taxon>Fungi</taxon>
        <taxon>Dikarya</taxon>
        <taxon>Basidiomycota</taxon>
        <taxon>Agaricomycotina</taxon>
        <taxon>Agaricomycetes</taxon>
        <taxon>Agaricomycetidae</taxon>
        <taxon>Boletales</taxon>
        <taxon>Suillineae</taxon>
        <taxon>Rhizopogonaceae</taxon>
        <taxon>Rhizopogon</taxon>
    </lineage>
</organism>
<name>A0A1J8Q3M1_9AGAM</name>
<reference evidence="2 3" key="1">
    <citation type="submission" date="2016-03" db="EMBL/GenBank/DDBJ databases">
        <title>Comparative genomics of the ectomycorrhizal sister species Rhizopogon vinicolor and Rhizopogon vesiculosus (Basidiomycota: Boletales) reveals a divergence of the mating type B locus.</title>
        <authorList>
            <person name="Mujic A.B."/>
            <person name="Kuo A."/>
            <person name="Tritt A."/>
            <person name="Lipzen A."/>
            <person name="Chen C."/>
            <person name="Johnson J."/>
            <person name="Sharma A."/>
            <person name="Barry K."/>
            <person name="Grigoriev I.V."/>
            <person name="Spatafora J.W."/>
        </authorList>
    </citation>
    <scope>NUCLEOTIDE SEQUENCE [LARGE SCALE GENOMIC DNA]</scope>
    <source>
        <strain evidence="2 3">AM-OR11-056</strain>
    </source>
</reference>
<evidence type="ECO:0000313" key="2">
    <source>
        <dbReference type="EMBL" id="OJA07848.1"/>
    </source>
</evidence>
<accession>A0A1J8Q3M1</accession>
<gene>
    <name evidence="2" type="ORF">AZE42_10203</name>
</gene>
<protein>
    <submittedName>
        <fullName evidence="2">Uncharacterized protein</fullName>
    </submittedName>
</protein>
<dbReference type="AlphaFoldDB" id="A0A1J8Q3M1"/>
<evidence type="ECO:0000256" key="1">
    <source>
        <dbReference type="SAM" id="MobiDB-lite"/>
    </source>
</evidence>
<feature type="region of interest" description="Disordered" evidence="1">
    <location>
        <begin position="15"/>
        <end position="44"/>
    </location>
</feature>
<proteinExistence type="predicted"/>
<evidence type="ECO:0000313" key="3">
    <source>
        <dbReference type="Proteomes" id="UP000183567"/>
    </source>
</evidence>
<dbReference type="Proteomes" id="UP000183567">
    <property type="component" value="Unassembled WGS sequence"/>
</dbReference>
<dbReference type="EMBL" id="LVVM01006534">
    <property type="protein sequence ID" value="OJA07848.1"/>
    <property type="molecule type" value="Genomic_DNA"/>
</dbReference>
<keyword evidence="3" id="KW-1185">Reference proteome</keyword>